<evidence type="ECO:0000256" key="1">
    <source>
        <dbReference type="SAM" id="MobiDB-lite"/>
    </source>
</evidence>
<feature type="compositionally biased region" description="Low complexity" evidence="1">
    <location>
        <begin position="499"/>
        <end position="516"/>
    </location>
</feature>
<dbReference type="AlphaFoldDB" id="A0A514EG34"/>
<feature type="region of interest" description="Disordered" evidence="1">
    <location>
        <begin position="106"/>
        <end position="129"/>
    </location>
</feature>
<protein>
    <submittedName>
        <fullName evidence="3">Type III secretion system effector protein XopK</fullName>
    </submittedName>
</protein>
<keyword evidence="4" id="KW-1185">Reference proteome</keyword>
<gene>
    <name evidence="3" type="ORF">E4A48_15930</name>
</gene>
<evidence type="ECO:0000313" key="3">
    <source>
        <dbReference type="EMBL" id="QDI04974.1"/>
    </source>
</evidence>
<feature type="region of interest" description="Disordered" evidence="1">
    <location>
        <begin position="499"/>
        <end position="550"/>
    </location>
</feature>
<evidence type="ECO:0000313" key="4">
    <source>
        <dbReference type="Proteomes" id="UP000319349"/>
    </source>
</evidence>
<accession>A0A514EG34</accession>
<organism evidence="3 4">
    <name type="scientific">Xanthomonas cerealis pv. cerealis</name>
    <dbReference type="NCBI Taxonomy" id="152263"/>
    <lineage>
        <taxon>Bacteria</taxon>
        <taxon>Pseudomonadati</taxon>
        <taxon>Pseudomonadota</taxon>
        <taxon>Gammaproteobacteria</taxon>
        <taxon>Lysobacterales</taxon>
        <taxon>Lysobacteraceae</taxon>
        <taxon>Xanthomonas</taxon>
        <taxon>Xanthomonas translucens group</taxon>
        <taxon>Xanthomonas cerealis</taxon>
    </lineage>
</organism>
<dbReference type="NCBIfam" id="NF041350">
    <property type="entry name" value="XopK"/>
    <property type="match status" value="1"/>
</dbReference>
<dbReference type="Proteomes" id="UP000319349">
    <property type="component" value="Chromosome"/>
</dbReference>
<reference evidence="3 4" key="1">
    <citation type="submission" date="2019-03" db="EMBL/GenBank/DDBJ databases">
        <title>Tal1 in Xanthomonas translucens pv. cerealis Contributes to Virulence in Bacterial Leaf Streak of Wheat.</title>
        <authorList>
            <person name="Shah S.M.A."/>
            <person name="Haq F."/>
            <person name="Ma W."/>
            <person name="Xu X."/>
            <person name="Wang S."/>
            <person name="Xu Z."/>
            <person name="Zou L."/>
            <person name="Zhu B."/>
            <person name="Chen G."/>
        </authorList>
    </citation>
    <scope>NUCLEOTIDE SEQUENCE [LARGE SCALE GENOMIC DNA]</scope>
    <source>
        <strain evidence="3 4">01</strain>
    </source>
</reference>
<dbReference type="EMBL" id="CP038228">
    <property type="protein sequence ID" value="QDI04974.1"/>
    <property type="molecule type" value="Genomic_DNA"/>
</dbReference>
<keyword evidence="2" id="KW-0812">Transmembrane</keyword>
<keyword evidence="2" id="KW-0472">Membrane</keyword>
<name>A0A514EG34_9XANT</name>
<evidence type="ECO:0000256" key="2">
    <source>
        <dbReference type="SAM" id="Phobius"/>
    </source>
</evidence>
<feature type="transmembrane region" description="Helical" evidence="2">
    <location>
        <begin position="327"/>
        <end position="345"/>
    </location>
</feature>
<proteinExistence type="predicted"/>
<keyword evidence="2" id="KW-1133">Transmembrane helix</keyword>
<dbReference type="RefSeq" id="WP_142742766.1">
    <property type="nucleotide sequence ID" value="NZ_CP038228.1"/>
</dbReference>
<sequence>MRIQQKNSSAGQLAPALGEAPVAPKDVHVADGWPFGLAALKNKKKPTLARLDVGHTSLDAGHTSLWQCGEDIVADIQEAEAAYDAFVVAKYLADPLHGTADNTAELINEVPPSGDSESAPKAEQPVPHEHAHVDHAPAHDHARPAADAGLHQEPHPIEEQTHEGILHTLAEQGAPDGTFELALNLSISGAMLPLSGLAIYAAYKETREVSEQRSALRQRSQQLQSERALLQPALESGPLAAAAGTAIHALNDAIETVAYHQQRNNRDGHIALTSMASASVISAKATEGLALQGGLAIGAKSTTATGLIGHSAAAAGAASAASISSTFVLAPLASVAAVGLGGAFLHQSRKEKTRIVADVARVERFLQQLEPSELSPDAQRYQHFLSTKLEQRSSFAGSFNAWNKGFVAGGATYTASTLAKTGLSAAVLLGGATVTGPVGTGLIVGAGLLGAATMGVGGHQFLLAHGRQKRYRNYETSDTPGADRALLAVADLLPAAEAAAAASQDPASQDPASQDPARLRSALPASEPDRETPAQTVVEGSAGERRKHDRTLSGSIDVAMATAQPAGPDQVSAAVAEALPEAETTPVVPQHGFELRSALHACADGQEKARETLLQRCAGDRNKQYRAVPRSTDAHTALGQPAHKASLTQRAKAALFAGATYGRAVLSGKHRQAGEKAARSYAKHADTLTETALAQWLQTSDSVKPQIDYMQCCLELQKKYLQTKLSARVTLPPLDAGTDPVGDAQRENTPEQQAQLRLATQLREAQERDEVQLRTVSLMLEELGMAETEQASPDARQRARAENRLQGLQQRLVGALTANEITPQPGAAGFAHFCMKQARQYTTDLRGTLLSIEMQAARIREDAAAGAGATAAPAA</sequence>